<sequence>MQQRDVVVNGTVPATFDVVNIISNSTQTEDFIDIITVRNNPIFIGIFCGCVFLVTICAFMWSYLRTNPSERFDLTLTMSVSNNNSTSQQTSYKDGHNGRESVFKLLNETIDEMYENE</sequence>
<evidence type="ECO:0000313" key="2">
    <source>
        <dbReference type="EMBL" id="VDI39182.1"/>
    </source>
</evidence>
<proteinExistence type="predicted"/>
<evidence type="ECO:0000256" key="1">
    <source>
        <dbReference type="SAM" id="Phobius"/>
    </source>
</evidence>
<organism evidence="2 3">
    <name type="scientific">Mytilus galloprovincialis</name>
    <name type="common">Mediterranean mussel</name>
    <dbReference type="NCBI Taxonomy" id="29158"/>
    <lineage>
        <taxon>Eukaryota</taxon>
        <taxon>Metazoa</taxon>
        <taxon>Spiralia</taxon>
        <taxon>Lophotrochozoa</taxon>
        <taxon>Mollusca</taxon>
        <taxon>Bivalvia</taxon>
        <taxon>Autobranchia</taxon>
        <taxon>Pteriomorphia</taxon>
        <taxon>Mytilida</taxon>
        <taxon>Mytiloidea</taxon>
        <taxon>Mytilidae</taxon>
        <taxon>Mytilinae</taxon>
        <taxon>Mytilus</taxon>
    </lineage>
</organism>
<accession>A0A8B6ESD9</accession>
<gene>
    <name evidence="2" type="ORF">MGAL_10B063880</name>
</gene>
<dbReference type="EMBL" id="UYJE01005657">
    <property type="protein sequence ID" value="VDI39182.1"/>
    <property type="molecule type" value="Genomic_DNA"/>
</dbReference>
<keyword evidence="3" id="KW-1185">Reference proteome</keyword>
<name>A0A8B6ESD9_MYTGA</name>
<keyword evidence="1" id="KW-0812">Transmembrane</keyword>
<protein>
    <submittedName>
        <fullName evidence="2">Uncharacterized protein</fullName>
    </submittedName>
</protein>
<keyword evidence="1" id="KW-1133">Transmembrane helix</keyword>
<dbReference type="Proteomes" id="UP000596742">
    <property type="component" value="Unassembled WGS sequence"/>
</dbReference>
<reference evidence="2" key="1">
    <citation type="submission" date="2018-11" db="EMBL/GenBank/DDBJ databases">
        <authorList>
            <person name="Alioto T."/>
            <person name="Alioto T."/>
        </authorList>
    </citation>
    <scope>NUCLEOTIDE SEQUENCE</scope>
</reference>
<comment type="caution">
    <text evidence="2">The sequence shown here is derived from an EMBL/GenBank/DDBJ whole genome shotgun (WGS) entry which is preliminary data.</text>
</comment>
<evidence type="ECO:0000313" key="3">
    <source>
        <dbReference type="Proteomes" id="UP000596742"/>
    </source>
</evidence>
<dbReference type="AlphaFoldDB" id="A0A8B6ESD9"/>
<keyword evidence="1" id="KW-0472">Membrane</keyword>
<feature type="transmembrane region" description="Helical" evidence="1">
    <location>
        <begin position="42"/>
        <end position="64"/>
    </location>
</feature>